<accession>A0A085LT13</accession>
<keyword evidence="2" id="KW-1185">Reference proteome</keyword>
<dbReference type="Proteomes" id="UP000030764">
    <property type="component" value="Unassembled WGS sequence"/>
</dbReference>
<proteinExistence type="predicted"/>
<dbReference type="EMBL" id="KL363304">
    <property type="protein sequence ID" value="KFD48109.1"/>
    <property type="molecule type" value="Genomic_DNA"/>
</dbReference>
<sequence>MGSLSAHLFSIKARWLNCKHNSRLSNLRLLVKTLNFSNVCRSWLRSHSRAINHSLHVEPPVMVVHTI</sequence>
<reference evidence="1 2" key="1">
    <citation type="journal article" date="2014" name="Nat. Genet.">
        <title>Genome and transcriptome of the porcine whipworm Trichuris suis.</title>
        <authorList>
            <person name="Jex A.R."/>
            <person name="Nejsum P."/>
            <person name="Schwarz E.M."/>
            <person name="Hu L."/>
            <person name="Young N.D."/>
            <person name="Hall R.S."/>
            <person name="Korhonen P.K."/>
            <person name="Liao S."/>
            <person name="Thamsborg S."/>
            <person name="Xia J."/>
            <person name="Xu P."/>
            <person name="Wang S."/>
            <person name="Scheerlinck J.P."/>
            <person name="Hofmann A."/>
            <person name="Sternberg P.W."/>
            <person name="Wang J."/>
            <person name="Gasser R.B."/>
        </authorList>
    </citation>
    <scope>NUCLEOTIDE SEQUENCE [LARGE SCALE GENOMIC DNA]</scope>
    <source>
        <strain evidence="1">DCEP-RM93M</strain>
    </source>
</reference>
<organism evidence="1 2">
    <name type="scientific">Trichuris suis</name>
    <name type="common">pig whipworm</name>
    <dbReference type="NCBI Taxonomy" id="68888"/>
    <lineage>
        <taxon>Eukaryota</taxon>
        <taxon>Metazoa</taxon>
        <taxon>Ecdysozoa</taxon>
        <taxon>Nematoda</taxon>
        <taxon>Enoplea</taxon>
        <taxon>Dorylaimia</taxon>
        <taxon>Trichinellida</taxon>
        <taxon>Trichuridae</taxon>
        <taxon>Trichuris</taxon>
    </lineage>
</organism>
<gene>
    <name evidence="1" type="ORF">M513_11052</name>
</gene>
<evidence type="ECO:0000313" key="1">
    <source>
        <dbReference type="EMBL" id="KFD48109.1"/>
    </source>
</evidence>
<dbReference type="AlphaFoldDB" id="A0A085LT13"/>
<protein>
    <submittedName>
        <fullName evidence="1">Uncharacterized protein</fullName>
    </submittedName>
</protein>
<name>A0A085LT13_9BILA</name>
<evidence type="ECO:0000313" key="2">
    <source>
        <dbReference type="Proteomes" id="UP000030764"/>
    </source>
</evidence>